<dbReference type="Pfam" id="PF13309">
    <property type="entry name" value="HTH_22"/>
    <property type="match status" value="1"/>
</dbReference>
<name>A0ABQ5UVE2_9HYPH</name>
<reference evidence="3" key="1">
    <citation type="journal article" date="2014" name="Int. J. Syst. Evol. Microbiol.">
        <title>Complete genome of a new Firmicutes species belonging to the dominant human colonic microbiota ('Ruminococcus bicirculans') reveals two chromosomes and a selective capacity to utilize plant glucans.</title>
        <authorList>
            <consortium name="NISC Comparative Sequencing Program"/>
            <person name="Wegmann U."/>
            <person name="Louis P."/>
            <person name="Goesmann A."/>
            <person name="Henrissat B."/>
            <person name="Duncan S.H."/>
            <person name="Flint H.J."/>
        </authorList>
    </citation>
    <scope>NUCLEOTIDE SEQUENCE</scope>
    <source>
        <strain evidence="3">NBRC 107169</strain>
    </source>
</reference>
<keyword evidence="4" id="KW-1185">Reference proteome</keyword>
<gene>
    <name evidence="3" type="ORF">GCM10007879_26150</name>
</gene>
<evidence type="ECO:0000259" key="1">
    <source>
        <dbReference type="Pfam" id="PF08348"/>
    </source>
</evidence>
<evidence type="ECO:0008006" key="5">
    <source>
        <dbReference type="Google" id="ProtNLM"/>
    </source>
</evidence>
<reference evidence="3" key="2">
    <citation type="submission" date="2023-01" db="EMBL/GenBank/DDBJ databases">
        <title>Draft genome sequence of Maritalea porphyrae strain NBRC 107169.</title>
        <authorList>
            <person name="Sun Q."/>
            <person name="Mori K."/>
        </authorList>
    </citation>
    <scope>NUCLEOTIDE SEQUENCE</scope>
    <source>
        <strain evidence="3">NBRC 107169</strain>
    </source>
</reference>
<dbReference type="PANTHER" id="PTHR35568:SF1">
    <property type="entry name" value="TRANSCRIPTIONAL REGULATOR DAUR"/>
    <property type="match status" value="1"/>
</dbReference>
<evidence type="ECO:0000259" key="2">
    <source>
        <dbReference type="Pfam" id="PF13309"/>
    </source>
</evidence>
<protein>
    <recommendedName>
        <fullName evidence="5">Transcriptional regulator YheO</fullName>
    </recommendedName>
</protein>
<dbReference type="RefSeq" id="WP_284365258.1">
    <property type="nucleotide sequence ID" value="NZ_BSNI01000002.1"/>
</dbReference>
<dbReference type="EMBL" id="BSNI01000002">
    <property type="protein sequence ID" value="GLQ18366.1"/>
    <property type="molecule type" value="Genomic_DNA"/>
</dbReference>
<dbReference type="InterPro" id="IPR039445">
    <property type="entry name" value="DauR-like_HTH"/>
</dbReference>
<dbReference type="InterPro" id="IPR039446">
    <property type="entry name" value="DauR-like"/>
</dbReference>
<dbReference type="InterPro" id="IPR013559">
    <property type="entry name" value="YheO"/>
</dbReference>
<feature type="domain" description="YheO-like" evidence="1">
    <location>
        <begin position="8"/>
        <end position="112"/>
    </location>
</feature>
<accession>A0ABQ5UVE2</accession>
<dbReference type="PANTHER" id="PTHR35568">
    <property type="entry name" value="TRANSCRIPTIONAL REGULATOR DAUR"/>
    <property type="match status" value="1"/>
</dbReference>
<feature type="domain" description="Transcriptional regulator DauR-like HTH" evidence="2">
    <location>
        <begin position="139"/>
        <end position="200"/>
    </location>
</feature>
<dbReference type="Pfam" id="PF08348">
    <property type="entry name" value="PAS_6"/>
    <property type="match status" value="1"/>
</dbReference>
<organism evidence="3 4">
    <name type="scientific">Maritalea porphyrae</name>
    <dbReference type="NCBI Taxonomy" id="880732"/>
    <lineage>
        <taxon>Bacteria</taxon>
        <taxon>Pseudomonadati</taxon>
        <taxon>Pseudomonadota</taxon>
        <taxon>Alphaproteobacteria</taxon>
        <taxon>Hyphomicrobiales</taxon>
        <taxon>Devosiaceae</taxon>
        <taxon>Maritalea</taxon>
    </lineage>
</organism>
<dbReference type="Proteomes" id="UP001161405">
    <property type="component" value="Unassembled WGS sequence"/>
</dbReference>
<evidence type="ECO:0000313" key="3">
    <source>
        <dbReference type="EMBL" id="GLQ18366.1"/>
    </source>
</evidence>
<evidence type="ECO:0000313" key="4">
    <source>
        <dbReference type="Proteomes" id="UP001161405"/>
    </source>
</evidence>
<comment type="caution">
    <text evidence="3">The sequence shown here is derived from an EMBL/GenBank/DDBJ whole genome shotgun (WGS) entry which is preliminary data.</text>
</comment>
<sequence length="202" mass="22406">MTHSAAIQNAVNVADGVATLLAPNAEVIVHDIATECVIHIANNFSKREIGDPSNLKEIEFDPQEQVIGPYDKVNWDGRLIKSISIVIRDEDGSAAALVCVNLDLSQFDQARQILTSLMNLPGDKAKPEKLFNDDWHEQINAFINAWATEQNLAVERLDREQKKALVVALDQKKAFAAKHSVNYVARVLGLGRATIYNYLKES</sequence>
<proteinExistence type="predicted"/>